<dbReference type="EMBL" id="JAGRRH010000019">
    <property type="protein sequence ID" value="KAG7349955.1"/>
    <property type="molecule type" value="Genomic_DNA"/>
</dbReference>
<keyword evidence="2" id="KW-1185">Reference proteome</keyword>
<dbReference type="AlphaFoldDB" id="A0A9K3KU38"/>
<dbReference type="Proteomes" id="UP000693970">
    <property type="component" value="Unassembled WGS sequence"/>
</dbReference>
<comment type="caution">
    <text evidence="1">The sequence shown here is derived from an EMBL/GenBank/DDBJ whole genome shotgun (WGS) entry which is preliminary data.</text>
</comment>
<reference evidence="1" key="2">
    <citation type="submission" date="2021-04" db="EMBL/GenBank/DDBJ databases">
        <authorList>
            <person name="Podell S."/>
        </authorList>
    </citation>
    <scope>NUCLEOTIDE SEQUENCE</scope>
    <source>
        <strain evidence="1">Hildebrandi</strain>
    </source>
</reference>
<dbReference type="OrthoDB" id="405918at2759"/>
<evidence type="ECO:0000313" key="2">
    <source>
        <dbReference type="Proteomes" id="UP000693970"/>
    </source>
</evidence>
<gene>
    <name evidence="1" type="ORF">IV203_012552</name>
</gene>
<reference evidence="1" key="1">
    <citation type="journal article" date="2021" name="Sci. Rep.">
        <title>Diploid genomic architecture of Nitzschia inconspicua, an elite biomass production diatom.</title>
        <authorList>
            <person name="Oliver A."/>
            <person name="Podell S."/>
            <person name="Pinowska A."/>
            <person name="Traller J.C."/>
            <person name="Smith S.R."/>
            <person name="McClure R."/>
            <person name="Beliaev A."/>
            <person name="Bohutskyi P."/>
            <person name="Hill E.A."/>
            <person name="Rabines A."/>
            <person name="Zheng H."/>
            <person name="Allen L.Z."/>
            <person name="Kuo A."/>
            <person name="Grigoriev I.V."/>
            <person name="Allen A.E."/>
            <person name="Hazlebeck D."/>
            <person name="Allen E.E."/>
        </authorList>
    </citation>
    <scope>NUCLEOTIDE SEQUENCE</scope>
    <source>
        <strain evidence="1">Hildebrandi</strain>
    </source>
</reference>
<name>A0A9K3KU38_9STRA</name>
<protein>
    <submittedName>
        <fullName evidence="1">Uncharacterized protein</fullName>
    </submittedName>
</protein>
<sequence length="346" mass="40188">MFLRRWKFSSGVLVWFVLLCMGCIITWSRQHLVLVSQMGTWSSTISDLPFPTTTFNFDVTKIALTRTTPTVTNIRKSSSRLLSNRKILLFITTIFSESHMKVFSCCWPKLMEESQFLPFMDVMVFANNNTEIPQSKLVLVESVFRNNPSYTVQFAPIEDVKYVEAQHEHNMFQLGANMGPKLAFQNGWFEHYDWIIRINPDVFIRNSTWIQQSMNDPSIEGIFVNCNGEYYSPHRRQLHTDFFAVRPDALMKYHPLPDDTPFSRMELESWSPSRTSKQKYFLNHETTAYRYFSPMIRAGASRYLPDTEDSKGNCRVRGVTASVFHGHDSCIDNSNVCEGLTDWNII</sequence>
<evidence type="ECO:0000313" key="1">
    <source>
        <dbReference type="EMBL" id="KAG7349955.1"/>
    </source>
</evidence>
<proteinExistence type="predicted"/>
<accession>A0A9K3KU38</accession>
<organism evidence="1 2">
    <name type="scientific">Nitzschia inconspicua</name>
    <dbReference type="NCBI Taxonomy" id="303405"/>
    <lineage>
        <taxon>Eukaryota</taxon>
        <taxon>Sar</taxon>
        <taxon>Stramenopiles</taxon>
        <taxon>Ochrophyta</taxon>
        <taxon>Bacillariophyta</taxon>
        <taxon>Bacillariophyceae</taxon>
        <taxon>Bacillariophycidae</taxon>
        <taxon>Bacillariales</taxon>
        <taxon>Bacillariaceae</taxon>
        <taxon>Nitzschia</taxon>
    </lineage>
</organism>